<evidence type="ECO:0000313" key="2">
    <source>
        <dbReference type="Proteomes" id="UP001163321"/>
    </source>
</evidence>
<protein>
    <submittedName>
        <fullName evidence="1">Uncharacterized protein</fullName>
    </submittedName>
</protein>
<name>A0ACC0W5K3_9STRA</name>
<comment type="caution">
    <text evidence="1">The sequence shown here is derived from an EMBL/GenBank/DDBJ whole genome shotgun (WGS) entry which is preliminary data.</text>
</comment>
<sequence>MTSVDITSKHVKRVNTDALQAAMDSREEEKKDAEKNLMQDDAQGAASDKPVTTLSSCVDYTDIQDDELYYVGTAGVKVTELDEVETLHNLKKLHVRSNLLRSMSHVASLVQLEHLELYDNQIQAIDGVQELVHLKVLDLSFNAIRVIPNLSHLHQLEELYVANNKLKKIAGIANLPKLRKLDLGANRLRVIEGLDGLVELRELWLGKNKITAIEGLETLTKLKILSVQSNRLETITRLTNNIELEELYLSHNGIEKIENIDHLTNLVALDLAGNRIAAIPANLAPLSPLADLWLNDNHIAHYADVENLMPLVGLRTLYLERNPLALDFEYRKKLEELLPQLDQIDATPARKKVGLV</sequence>
<organism evidence="1 2">
    <name type="scientific">Peronosclerospora sorghi</name>
    <dbReference type="NCBI Taxonomy" id="230839"/>
    <lineage>
        <taxon>Eukaryota</taxon>
        <taxon>Sar</taxon>
        <taxon>Stramenopiles</taxon>
        <taxon>Oomycota</taxon>
        <taxon>Peronosporomycetes</taxon>
        <taxon>Peronosporales</taxon>
        <taxon>Peronosporaceae</taxon>
        <taxon>Peronosclerospora</taxon>
    </lineage>
</organism>
<reference evidence="1 2" key="1">
    <citation type="journal article" date="2022" name="bioRxiv">
        <title>The genome of the oomycete Peronosclerospora sorghi, a cosmopolitan pathogen of maize and sorghum, is inflated with dispersed pseudogenes.</title>
        <authorList>
            <person name="Fletcher K."/>
            <person name="Martin F."/>
            <person name="Isakeit T."/>
            <person name="Cavanaugh K."/>
            <person name="Magill C."/>
            <person name="Michelmore R."/>
        </authorList>
    </citation>
    <scope>NUCLEOTIDE SEQUENCE [LARGE SCALE GENOMIC DNA]</scope>
    <source>
        <strain evidence="1">P6</strain>
    </source>
</reference>
<gene>
    <name evidence="1" type="ORF">PsorP6_005136</name>
</gene>
<dbReference type="Proteomes" id="UP001163321">
    <property type="component" value="Chromosome 4"/>
</dbReference>
<evidence type="ECO:0000313" key="1">
    <source>
        <dbReference type="EMBL" id="KAI9913832.1"/>
    </source>
</evidence>
<dbReference type="EMBL" id="CM047583">
    <property type="protein sequence ID" value="KAI9913832.1"/>
    <property type="molecule type" value="Genomic_DNA"/>
</dbReference>
<accession>A0ACC0W5K3</accession>
<keyword evidence="2" id="KW-1185">Reference proteome</keyword>
<proteinExistence type="predicted"/>